<dbReference type="EMBL" id="WWNR01000013">
    <property type="protein sequence ID" value="MZQ90952.1"/>
    <property type="molecule type" value="Genomic_DNA"/>
</dbReference>
<dbReference type="InterPro" id="IPR046249">
    <property type="entry name" value="DUF6282"/>
</dbReference>
<dbReference type="InterPro" id="IPR032466">
    <property type="entry name" value="Metal_Hydrolase"/>
</dbReference>
<evidence type="ECO:0000313" key="2">
    <source>
        <dbReference type="Proteomes" id="UP000477083"/>
    </source>
</evidence>
<dbReference type="Gene3D" id="3.20.20.140">
    <property type="entry name" value="Metal-dependent hydrolases"/>
    <property type="match status" value="1"/>
</dbReference>
<dbReference type="Proteomes" id="UP000477083">
    <property type="component" value="Unassembled WGS sequence"/>
</dbReference>
<dbReference type="RefSeq" id="WP_161348336.1">
    <property type="nucleotide sequence ID" value="NZ_BMGW01000013.1"/>
</dbReference>
<accession>A0A6L8VN67</accession>
<organism evidence="1 2">
    <name type="scientific">Frigidibacter albus</name>
    <dbReference type="NCBI Taxonomy" id="1465486"/>
    <lineage>
        <taxon>Bacteria</taxon>
        <taxon>Pseudomonadati</taxon>
        <taxon>Pseudomonadota</taxon>
        <taxon>Alphaproteobacteria</taxon>
        <taxon>Rhodobacterales</taxon>
        <taxon>Paracoccaceae</taxon>
        <taxon>Frigidibacter</taxon>
    </lineage>
</organism>
<reference evidence="1 2" key="1">
    <citation type="submission" date="2020-01" db="EMBL/GenBank/DDBJ databases">
        <title>Frigidibacter albus SP32T (=CGMCC 1.13995T).</title>
        <authorList>
            <person name="Liao X."/>
        </authorList>
    </citation>
    <scope>NUCLEOTIDE SEQUENCE [LARGE SCALE GENOMIC DNA]</scope>
    <source>
        <strain evidence="1 2">SP32</strain>
    </source>
</reference>
<dbReference type="AlphaFoldDB" id="A0A6L8VN67"/>
<gene>
    <name evidence="1" type="ORF">GS660_17810</name>
</gene>
<dbReference type="OrthoDB" id="9789440at2"/>
<comment type="caution">
    <text evidence="1">The sequence shown here is derived from an EMBL/GenBank/DDBJ whole genome shotgun (WGS) entry which is preliminary data.</text>
</comment>
<sequence>MDHTDPQSSLIDALLTGAVDLHCHSGPSIMERKLDHLEQIRDAEEAGLHAVLFKDHFYPNAPVMQVLERYRAGPRQLHLLSGVPLNNQLGGLNCHAVARGLALGGRMVWMPTLCARNHLTTAFRYNLHGRLGMRPPEALSVIDDFGRLKDEVRPILDLIAEHDAVLCGGHLHVSEMYPLFTEARARGVTRMVVSHPTYWIEARLDDLAELSAMGVYLEHCACMLIEGVSRKFELDALRSYVDAAGIERTIIGSDLGQTFNPRPVPGFRAAIALCLDLGFTPQEVRQMTCENACRLVGIEPPDDVAYLATPGAATIAG</sequence>
<name>A0A6L8VN67_9RHOB</name>
<proteinExistence type="predicted"/>
<evidence type="ECO:0008006" key="3">
    <source>
        <dbReference type="Google" id="ProtNLM"/>
    </source>
</evidence>
<protein>
    <recommendedName>
        <fullName evidence="3">Amidohydrolase family protein</fullName>
    </recommendedName>
</protein>
<dbReference type="Pfam" id="PF19799">
    <property type="entry name" value="DUF6282"/>
    <property type="match status" value="1"/>
</dbReference>
<evidence type="ECO:0000313" key="1">
    <source>
        <dbReference type="EMBL" id="MZQ90952.1"/>
    </source>
</evidence>
<keyword evidence="2" id="KW-1185">Reference proteome</keyword>
<dbReference type="SUPFAM" id="SSF51556">
    <property type="entry name" value="Metallo-dependent hydrolases"/>
    <property type="match status" value="1"/>
</dbReference>